<feature type="region of interest" description="Disordered" evidence="1">
    <location>
        <begin position="293"/>
        <end position="321"/>
    </location>
</feature>
<dbReference type="OrthoDB" id="1668230at2759"/>
<dbReference type="InterPro" id="IPR036537">
    <property type="entry name" value="Adaptor_Cbl_N_dom_sf"/>
</dbReference>
<dbReference type="STRING" id="135208.A0A4Y9ZV61"/>
<evidence type="ECO:0000313" key="3">
    <source>
        <dbReference type="Proteomes" id="UP000298061"/>
    </source>
</evidence>
<dbReference type="AlphaFoldDB" id="A0A4Y9ZV61"/>
<name>A0A4Y9ZV61_9AGAM</name>
<protein>
    <submittedName>
        <fullName evidence="2">Uncharacterized protein</fullName>
    </submittedName>
</protein>
<dbReference type="InterPro" id="IPR059179">
    <property type="entry name" value="MLKL-like_MCAfunc"/>
</dbReference>
<dbReference type="CDD" id="cd21037">
    <property type="entry name" value="MLKL_NTD"/>
    <property type="match status" value="1"/>
</dbReference>
<dbReference type="Proteomes" id="UP000298061">
    <property type="component" value="Unassembled WGS sequence"/>
</dbReference>
<sequence length="567" mass="62830">MATMVAVTMNNARAHPFASLSPERRVEDDLGRGMREAARQARGPRSILQRLSAFQAGQQSGRLGLTREEVFSTVASVLGTTAAVSREVMTVGIELLELAPIPGLASVGQALLNIWTTFEGVKENRHACERLAEDCAVIVSFLREEVFVQDGFSDDDMRGPLAQLDMALQEAEAFVKEQKEHTHAHDYVNHRANRRRVEHIQRRLTRAFEMFNHAIPMHTMMHVTRFLRREMAEHQSPQVAAPSIVTIQMPPPQSYQPPEVRHSPENILPAAPPTVLQIERPTVIEASRRHGSGRLEHHPHAPPQNNHAGLPVAQPPQTTSNKQLDIPRLYARLVQHEFDESLLTMSLWTPTPVHIGAVGYYSRADGGFVTLFNAHAPLDIAGIPAVSQYGSVEAYQPKPTSCAGRPHTFALQAGSPAAYLYTEKTMYRCFINLQGPENWLLENADKIIAFFRGQHPIDRKRLVLVTGTMAAQVHALCVCPNPPRSNGTVSLIYPSISGIGSFLLQIAFHRHKAKPGQPWGEWSQKPGANGAEPVVSKVSMVKAAHEPWDAVFLSVLSYHRLVDEVAQ</sequence>
<accession>A0A4Y9ZV61</accession>
<dbReference type="Gene3D" id="1.20.930.20">
    <property type="entry name" value="Adaptor protein Cbl, N-terminal domain"/>
    <property type="match status" value="1"/>
</dbReference>
<evidence type="ECO:0000313" key="2">
    <source>
        <dbReference type="EMBL" id="TFY78124.1"/>
    </source>
</evidence>
<proteinExistence type="predicted"/>
<keyword evidence="3" id="KW-1185">Reference proteome</keyword>
<dbReference type="EMBL" id="SFCI01000744">
    <property type="protein sequence ID" value="TFY78124.1"/>
    <property type="molecule type" value="Genomic_DNA"/>
</dbReference>
<organism evidence="2 3">
    <name type="scientific">Hericium alpestre</name>
    <dbReference type="NCBI Taxonomy" id="135208"/>
    <lineage>
        <taxon>Eukaryota</taxon>
        <taxon>Fungi</taxon>
        <taxon>Dikarya</taxon>
        <taxon>Basidiomycota</taxon>
        <taxon>Agaricomycotina</taxon>
        <taxon>Agaricomycetes</taxon>
        <taxon>Russulales</taxon>
        <taxon>Hericiaceae</taxon>
        <taxon>Hericium</taxon>
    </lineage>
</organism>
<evidence type="ECO:0000256" key="1">
    <source>
        <dbReference type="SAM" id="MobiDB-lite"/>
    </source>
</evidence>
<gene>
    <name evidence="2" type="ORF">EWM64_g5888</name>
</gene>
<comment type="caution">
    <text evidence="2">The sequence shown here is derived from an EMBL/GenBank/DDBJ whole genome shotgun (WGS) entry which is preliminary data.</text>
</comment>
<reference evidence="2 3" key="1">
    <citation type="submission" date="2019-02" db="EMBL/GenBank/DDBJ databases">
        <title>Genome sequencing of the rare red list fungi Hericium alpestre (H. flagellum).</title>
        <authorList>
            <person name="Buettner E."/>
            <person name="Kellner H."/>
        </authorList>
    </citation>
    <scope>NUCLEOTIDE SEQUENCE [LARGE SCALE GENOMIC DNA]</scope>
    <source>
        <strain evidence="2 3">DSM 108284</strain>
    </source>
</reference>
<dbReference type="GO" id="GO:0007166">
    <property type="term" value="P:cell surface receptor signaling pathway"/>
    <property type="evidence" value="ECO:0007669"/>
    <property type="project" value="InterPro"/>
</dbReference>